<evidence type="ECO:0000256" key="1">
    <source>
        <dbReference type="ARBA" id="ARBA00022723"/>
    </source>
</evidence>
<evidence type="ECO:0000313" key="6">
    <source>
        <dbReference type="EMBL" id="RPB09862.1"/>
    </source>
</evidence>
<evidence type="ECO:0000256" key="4">
    <source>
        <dbReference type="PROSITE-ProRule" id="PRU00175"/>
    </source>
</evidence>
<dbReference type="InterPro" id="IPR017907">
    <property type="entry name" value="Znf_RING_CS"/>
</dbReference>
<dbReference type="InterPro" id="IPR001841">
    <property type="entry name" value="Znf_RING"/>
</dbReference>
<keyword evidence="7" id="KW-1185">Reference proteome</keyword>
<name>A0A3N4KKN1_9PEZI</name>
<dbReference type="AlphaFoldDB" id="A0A3N4KKN1"/>
<dbReference type="EMBL" id="ML119147">
    <property type="protein sequence ID" value="RPB09862.1"/>
    <property type="molecule type" value="Genomic_DNA"/>
</dbReference>
<evidence type="ECO:0000313" key="7">
    <source>
        <dbReference type="Proteomes" id="UP000277580"/>
    </source>
</evidence>
<feature type="domain" description="RING-type" evidence="5">
    <location>
        <begin position="120"/>
        <end position="160"/>
    </location>
</feature>
<dbReference type="Gene3D" id="3.30.40.10">
    <property type="entry name" value="Zinc/RING finger domain, C3HC4 (zinc finger)"/>
    <property type="match status" value="1"/>
</dbReference>
<gene>
    <name evidence="6" type="ORF">P167DRAFT_576726</name>
</gene>
<keyword evidence="2 4" id="KW-0863">Zinc-finger</keyword>
<reference evidence="6 7" key="1">
    <citation type="journal article" date="2018" name="Nat. Ecol. Evol.">
        <title>Pezizomycetes genomes reveal the molecular basis of ectomycorrhizal truffle lifestyle.</title>
        <authorList>
            <person name="Murat C."/>
            <person name="Payen T."/>
            <person name="Noel B."/>
            <person name="Kuo A."/>
            <person name="Morin E."/>
            <person name="Chen J."/>
            <person name="Kohler A."/>
            <person name="Krizsan K."/>
            <person name="Balestrini R."/>
            <person name="Da Silva C."/>
            <person name="Montanini B."/>
            <person name="Hainaut M."/>
            <person name="Levati E."/>
            <person name="Barry K.W."/>
            <person name="Belfiori B."/>
            <person name="Cichocki N."/>
            <person name="Clum A."/>
            <person name="Dockter R.B."/>
            <person name="Fauchery L."/>
            <person name="Guy J."/>
            <person name="Iotti M."/>
            <person name="Le Tacon F."/>
            <person name="Lindquist E.A."/>
            <person name="Lipzen A."/>
            <person name="Malagnac F."/>
            <person name="Mello A."/>
            <person name="Molinier V."/>
            <person name="Miyauchi S."/>
            <person name="Poulain J."/>
            <person name="Riccioni C."/>
            <person name="Rubini A."/>
            <person name="Sitrit Y."/>
            <person name="Splivallo R."/>
            <person name="Traeger S."/>
            <person name="Wang M."/>
            <person name="Zifcakova L."/>
            <person name="Wipf D."/>
            <person name="Zambonelli A."/>
            <person name="Paolocci F."/>
            <person name="Nowrousian M."/>
            <person name="Ottonello S."/>
            <person name="Baldrian P."/>
            <person name="Spatafora J.W."/>
            <person name="Henrissat B."/>
            <person name="Nagy L.G."/>
            <person name="Aury J.M."/>
            <person name="Wincker P."/>
            <person name="Grigoriev I.V."/>
            <person name="Bonfante P."/>
            <person name="Martin F.M."/>
        </authorList>
    </citation>
    <scope>NUCLEOTIDE SEQUENCE [LARGE SCALE GENOMIC DNA]</scope>
    <source>
        <strain evidence="6 7">CCBAS932</strain>
    </source>
</reference>
<protein>
    <recommendedName>
        <fullName evidence="5">RING-type domain-containing protein</fullName>
    </recommendedName>
</protein>
<dbReference type="InterPro" id="IPR013083">
    <property type="entry name" value="Znf_RING/FYVE/PHD"/>
</dbReference>
<organism evidence="6 7">
    <name type="scientific">Morchella conica CCBAS932</name>
    <dbReference type="NCBI Taxonomy" id="1392247"/>
    <lineage>
        <taxon>Eukaryota</taxon>
        <taxon>Fungi</taxon>
        <taxon>Dikarya</taxon>
        <taxon>Ascomycota</taxon>
        <taxon>Pezizomycotina</taxon>
        <taxon>Pezizomycetes</taxon>
        <taxon>Pezizales</taxon>
        <taxon>Morchellaceae</taxon>
        <taxon>Morchella</taxon>
    </lineage>
</organism>
<evidence type="ECO:0000256" key="3">
    <source>
        <dbReference type="ARBA" id="ARBA00022833"/>
    </source>
</evidence>
<sequence>MPFHNPLESSSQARARAKKLALEKEIRERERRSQVDSLVLSQAQKQAAQDVKNAKAKTEAKAEADAKALAEKQKEKAERDEYIYAIQSNQMWRERKSDFSRGEDLEEVDGDSDSPLTNPCQICFNRNVKYTLGGCNHSMCKDCIKRQFCFYPSGLTCPWCGCAATTLDEKHGAAIIKTQEVKKWMFRNSSKFRERVQGGREPYPFS</sequence>
<evidence type="ECO:0000256" key="2">
    <source>
        <dbReference type="ARBA" id="ARBA00022771"/>
    </source>
</evidence>
<dbReference type="PROSITE" id="PS50089">
    <property type="entry name" value="ZF_RING_2"/>
    <property type="match status" value="1"/>
</dbReference>
<dbReference type="InParanoid" id="A0A3N4KKN1"/>
<proteinExistence type="predicted"/>
<keyword evidence="1" id="KW-0479">Metal-binding</keyword>
<accession>A0A3N4KKN1</accession>
<dbReference type="SUPFAM" id="SSF57850">
    <property type="entry name" value="RING/U-box"/>
    <property type="match status" value="1"/>
</dbReference>
<dbReference type="CDD" id="cd16449">
    <property type="entry name" value="RING-HC"/>
    <property type="match status" value="1"/>
</dbReference>
<dbReference type="Proteomes" id="UP000277580">
    <property type="component" value="Unassembled WGS sequence"/>
</dbReference>
<keyword evidence="3" id="KW-0862">Zinc</keyword>
<dbReference type="GO" id="GO:0008270">
    <property type="term" value="F:zinc ion binding"/>
    <property type="evidence" value="ECO:0007669"/>
    <property type="project" value="UniProtKB-KW"/>
</dbReference>
<evidence type="ECO:0000259" key="5">
    <source>
        <dbReference type="PROSITE" id="PS50089"/>
    </source>
</evidence>
<dbReference type="PROSITE" id="PS00518">
    <property type="entry name" value="ZF_RING_1"/>
    <property type="match status" value="1"/>
</dbReference>